<dbReference type="Gene3D" id="1.25.40.390">
    <property type="match status" value="2"/>
</dbReference>
<dbReference type="InterPro" id="IPR041662">
    <property type="entry name" value="SusD-like_2"/>
</dbReference>
<dbReference type="InterPro" id="IPR011990">
    <property type="entry name" value="TPR-like_helical_dom_sf"/>
</dbReference>
<reference evidence="1" key="1">
    <citation type="journal article" date="2014" name="Int. J. Syst. Evol. Microbiol.">
        <title>Complete genome sequence of Corynebacterium casei LMG S-19264T (=DSM 44701T), isolated from a smear-ripened cheese.</title>
        <authorList>
            <consortium name="US DOE Joint Genome Institute (JGI-PGF)"/>
            <person name="Walter F."/>
            <person name="Albersmeier A."/>
            <person name="Kalinowski J."/>
            <person name="Ruckert C."/>
        </authorList>
    </citation>
    <scope>NUCLEOTIDE SEQUENCE</scope>
    <source>
        <strain evidence="1">CGMCC 1.15448</strain>
    </source>
</reference>
<dbReference type="PROSITE" id="PS51257">
    <property type="entry name" value="PROKAR_LIPOPROTEIN"/>
    <property type="match status" value="1"/>
</dbReference>
<dbReference type="EMBL" id="BMJC01000004">
    <property type="protein sequence ID" value="GGB13362.1"/>
    <property type="molecule type" value="Genomic_DNA"/>
</dbReference>
<dbReference type="Pfam" id="PF12771">
    <property type="entry name" value="SusD-like_2"/>
    <property type="match status" value="1"/>
</dbReference>
<evidence type="ECO:0000313" key="2">
    <source>
        <dbReference type="Proteomes" id="UP000607559"/>
    </source>
</evidence>
<evidence type="ECO:0008006" key="3">
    <source>
        <dbReference type="Google" id="ProtNLM"/>
    </source>
</evidence>
<name>A0A8J2XUK8_9BACT</name>
<dbReference type="Proteomes" id="UP000607559">
    <property type="component" value="Unassembled WGS sequence"/>
</dbReference>
<dbReference type="SUPFAM" id="SSF48452">
    <property type="entry name" value="TPR-like"/>
    <property type="match status" value="1"/>
</dbReference>
<keyword evidence="2" id="KW-1185">Reference proteome</keyword>
<dbReference type="InterPro" id="IPR024302">
    <property type="entry name" value="SusD-like"/>
</dbReference>
<reference evidence="1" key="2">
    <citation type="submission" date="2020-09" db="EMBL/GenBank/DDBJ databases">
        <authorList>
            <person name="Sun Q."/>
            <person name="Zhou Y."/>
        </authorList>
    </citation>
    <scope>NUCLEOTIDE SEQUENCE</scope>
    <source>
        <strain evidence="1">CGMCC 1.15448</strain>
    </source>
</reference>
<accession>A0A8J2XUK8</accession>
<gene>
    <name evidence="1" type="ORF">GCM10011511_41300</name>
</gene>
<dbReference type="Pfam" id="PF12741">
    <property type="entry name" value="SusD-like"/>
    <property type="match status" value="1"/>
</dbReference>
<protein>
    <recommendedName>
        <fullName evidence="3">SusD/RagB family nutrient-binding outer membrane lipoprotein</fullName>
    </recommendedName>
</protein>
<sequence>MRLKQFIIIAFVSLGGLLLSACNKQLSPLLNNPSVPTPTAASPDLYLNNLQLSFKGFFQSATDLTDGLTRQEIMYGPTYYNAFAPTSFDGIWSTAYESVLLTANTMIPIAQSKNETIHVGIAQVLKAYTMITMVDLFGDVPYSQADQGVTIPNPAVDKGAAIYDSAEALLTAAIANFAIKPSVKPANDLFYGGNAANWTALAKTLLLKAYVQTRLVDNTVAAKITALVNENNLIKSPSQDFVFSYSTHSQAPDARASHYITNYGTDNGAGDYIGTWFMWQLADAKGFADPRGRYYLYRQIDNVFTDSRTASQTTRQFAIPCLYRTDPYAPGVPYCLVDTGYWGRDHGDNEGIPPDNSLRTTWGLYPAGGAFDYNQNTATGQSTSRETGAGGNGINPIWLSSYTNFLEAEAALILGTPGDPKALTIAGVDASFNKVAGFAGAIGYKIPTSDTTMLITASNQQKYEAAVASQYQNAATTAAKLNVIETEYYLAAWGNGLETYNNYRRTGCPNNLQPTLDPNPGLFIRSFFYASVYADYNKNAVQKTTTNVKVFWDNNADNFVY</sequence>
<organism evidence="1 2">
    <name type="scientific">Puia dinghuensis</name>
    <dbReference type="NCBI Taxonomy" id="1792502"/>
    <lineage>
        <taxon>Bacteria</taxon>
        <taxon>Pseudomonadati</taxon>
        <taxon>Bacteroidota</taxon>
        <taxon>Chitinophagia</taxon>
        <taxon>Chitinophagales</taxon>
        <taxon>Chitinophagaceae</taxon>
        <taxon>Puia</taxon>
    </lineage>
</organism>
<evidence type="ECO:0000313" key="1">
    <source>
        <dbReference type="EMBL" id="GGB13362.1"/>
    </source>
</evidence>
<proteinExistence type="predicted"/>
<dbReference type="RefSeq" id="WP_188935277.1">
    <property type="nucleotide sequence ID" value="NZ_BMJC01000004.1"/>
</dbReference>
<dbReference type="AlphaFoldDB" id="A0A8J2XUK8"/>
<comment type="caution">
    <text evidence="1">The sequence shown here is derived from an EMBL/GenBank/DDBJ whole genome shotgun (WGS) entry which is preliminary data.</text>
</comment>